<evidence type="ECO:0000256" key="1">
    <source>
        <dbReference type="SAM" id="MobiDB-lite"/>
    </source>
</evidence>
<evidence type="ECO:0000313" key="5">
    <source>
        <dbReference type="Proteomes" id="UP000094764"/>
    </source>
</evidence>
<name>A0A1E5GTC7_9ENTE</name>
<dbReference type="STRING" id="903983.BCR23_07175"/>
<comment type="caution">
    <text evidence="4">The sequence shown here is derived from an EMBL/GenBank/DDBJ whole genome shotgun (WGS) entry which is preliminary data.</text>
</comment>
<protein>
    <recommendedName>
        <fullName evidence="3">WxL domain-containing protein</fullName>
    </recommendedName>
</protein>
<dbReference type="Pfam" id="PF13731">
    <property type="entry name" value="WxL"/>
    <property type="match status" value="1"/>
</dbReference>
<accession>A0A1E5GTC7</accession>
<organism evidence="4 5">
    <name type="scientific">Enterococcus quebecensis</name>
    <dbReference type="NCBI Taxonomy" id="903983"/>
    <lineage>
        <taxon>Bacteria</taxon>
        <taxon>Bacillati</taxon>
        <taxon>Bacillota</taxon>
        <taxon>Bacilli</taxon>
        <taxon>Lactobacillales</taxon>
        <taxon>Enterococcaceae</taxon>
        <taxon>Enterococcus</taxon>
    </lineage>
</organism>
<dbReference type="EMBL" id="MIKB01000014">
    <property type="protein sequence ID" value="OEG15922.1"/>
    <property type="molecule type" value="Genomic_DNA"/>
</dbReference>
<reference evidence="5" key="1">
    <citation type="submission" date="2016-09" db="EMBL/GenBank/DDBJ databases">
        <authorList>
            <person name="Gulvik C.A."/>
        </authorList>
    </citation>
    <scope>NUCLEOTIDE SEQUENCE [LARGE SCALE GENOMIC DNA]</scope>
    <source>
        <strain evidence="5">LMG 26306</strain>
    </source>
</reference>
<feature type="region of interest" description="Disordered" evidence="1">
    <location>
        <begin position="39"/>
        <end position="74"/>
    </location>
</feature>
<dbReference type="InterPro" id="IPR027994">
    <property type="entry name" value="WxL_dom"/>
</dbReference>
<dbReference type="Proteomes" id="UP000094764">
    <property type="component" value="Unassembled WGS sequence"/>
</dbReference>
<feature type="domain" description="WxL" evidence="3">
    <location>
        <begin position="30"/>
        <end position="226"/>
    </location>
</feature>
<proteinExistence type="predicted"/>
<dbReference type="OrthoDB" id="2356942at2"/>
<dbReference type="AlphaFoldDB" id="A0A1E5GTC7"/>
<evidence type="ECO:0000313" key="4">
    <source>
        <dbReference type="EMBL" id="OEG15922.1"/>
    </source>
</evidence>
<gene>
    <name evidence="4" type="ORF">BCR23_07175</name>
</gene>
<keyword evidence="5" id="KW-1185">Reference proteome</keyword>
<dbReference type="RefSeq" id="WP_069635120.1">
    <property type="nucleotide sequence ID" value="NZ_JXKZ01000004.1"/>
</dbReference>
<sequence length="228" mass="24737">MKKHTLVLASLALGLLTVGSLQLEAQAEKKSDANSITTIKMLPGDENAVHPPVDKDKDDEDEENEGTGNKGTLTIDRVPNIKFGDININGSDQVEYAKNSNPYTQVTDVRGTSNGWALYVKADEFASDKNEKLTGAALTLNKGNVVTNSTGKTITPPIANNVTLTKQNQKIMTAAAKSGEGTWMLSWKNLEQQEKNKNIQLSILAGTAKANTEYKTTIYWELQDAPGK</sequence>
<evidence type="ECO:0000259" key="3">
    <source>
        <dbReference type="Pfam" id="PF13731"/>
    </source>
</evidence>
<feature type="signal peptide" evidence="2">
    <location>
        <begin position="1"/>
        <end position="25"/>
    </location>
</feature>
<feature type="chain" id="PRO_5039617975" description="WxL domain-containing protein" evidence="2">
    <location>
        <begin position="26"/>
        <end position="228"/>
    </location>
</feature>
<evidence type="ECO:0000256" key="2">
    <source>
        <dbReference type="SAM" id="SignalP"/>
    </source>
</evidence>
<keyword evidence="2" id="KW-0732">Signal</keyword>